<dbReference type="Proteomes" id="UP000008721">
    <property type="component" value="Chromosome"/>
</dbReference>
<protein>
    <recommendedName>
        <fullName evidence="3">BFD domain protein (2Fe-2S)-binding domain protein</fullName>
    </recommendedName>
</protein>
<dbReference type="STRING" id="709032.Sulku_1503"/>
<dbReference type="RefSeq" id="WP_013460362.1">
    <property type="nucleotide sequence ID" value="NC_014762.1"/>
</dbReference>
<organism evidence="1 2">
    <name type="scientific">Sulfuricurvum kujiense (strain ATCC BAA-921 / DSM 16994 / JCM 11577 / YK-1)</name>
    <dbReference type="NCBI Taxonomy" id="709032"/>
    <lineage>
        <taxon>Bacteria</taxon>
        <taxon>Pseudomonadati</taxon>
        <taxon>Campylobacterota</taxon>
        <taxon>Epsilonproteobacteria</taxon>
        <taxon>Campylobacterales</taxon>
        <taxon>Sulfurimonadaceae</taxon>
        <taxon>Sulfuricurvum</taxon>
    </lineage>
</organism>
<reference evidence="1 2" key="1">
    <citation type="journal article" date="2012" name="Stand. Genomic Sci.">
        <title>Complete genome sequence of the sulfur compounds oxidizing chemolithoautotroph Sulfuricurvum kujiense type strain (YK-1(T)).</title>
        <authorList>
            <person name="Han C."/>
            <person name="Kotsyurbenko O."/>
            <person name="Chertkov O."/>
            <person name="Held B."/>
            <person name="Lapidus A."/>
            <person name="Nolan M."/>
            <person name="Lucas S."/>
            <person name="Hammon N."/>
            <person name="Deshpande S."/>
            <person name="Cheng J.F."/>
            <person name="Tapia R."/>
            <person name="Goodwin L.A."/>
            <person name="Pitluck S."/>
            <person name="Liolios K."/>
            <person name="Pagani I."/>
            <person name="Ivanova N."/>
            <person name="Mavromatis K."/>
            <person name="Mikhailova N."/>
            <person name="Pati A."/>
            <person name="Chen A."/>
            <person name="Palaniappan K."/>
            <person name="Land M."/>
            <person name="Hauser L."/>
            <person name="Chang Y.J."/>
            <person name="Jeffries C.D."/>
            <person name="Brambilla E.M."/>
            <person name="Rohde M."/>
            <person name="Spring S."/>
            <person name="Sikorski J."/>
            <person name="Goker M."/>
            <person name="Woyke T."/>
            <person name="Bristow J."/>
            <person name="Eisen J.A."/>
            <person name="Markowitz V."/>
            <person name="Hugenholtz P."/>
            <person name="Kyrpides N.C."/>
            <person name="Klenk H.P."/>
            <person name="Detter J.C."/>
        </authorList>
    </citation>
    <scope>NUCLEOTIDE SEQUENCE [LARGE SCALE GENOMIC DNA]</scope>
    <source>
        <strain evidence="2">ATCC BAA-921 / DSM 16994 / JCM 11577 / YK-1</strain>
    </source>
</reference>
<keyword evidence="2" id="KW-1185">Reference proteome</keyword>
<name>E4TZQ8_SULKY</name>
<dbReference type="EMBL" id="CP002355">
    <property type="protein sequence ID" value="ADR34165.1"/>
    <property type="molecule type" value="Genomic_DNA"/>
</dbReference>
<proteinExistence type="predicted"/>
<dbReference type="AlphaFoldDB" id="E4TZQ8"/>
<dbReference type="eggNOG" id="ENOG5030SN2">
    <property type="taxonomic scope" value="Bacteria"/>
</dbReference>
<evidence type="ECO:0000313" key="1">
    <source>
        <dbReference type="EMBL" id="ADR34165.1"/>
    </source>
</evidence>
<evidence type="ECO:0000313" key="2">
    <source>
        <dbReference type="Proteomes" id="UP000008721"/>
    </source>
</evidence>
<accession>E4TZQ8</accession>
<evidence type="ECO:0008006" key="3">
    <source>
        <dbReference type="Google" id="ProtNLM"/>
    </source>
</evidence>
<gene>
    <name evidence="1" type="ordered locus">Sulku_1503</name>
</gene>
<sequence length="92" mass="10622">MATKEEVLALEICECGNKNVADAIKIFQETSLPYKKAKKLVTECDKSCCRAALLRLFDMAYFGTFDYDEIERLIQLRHDKLGEILERMKTGR</sequence>
<dbReference type="KEGG" id="sku:Sulku_1503"/>
<dbReference type="OrthoDB" id="5344124at2"/>
<dbReference type="HOGENOM" id="CLU_186978_0_0_7"/>